<dbReference type="EC" id="2.7.1.67" evidence="2"/>
<dbReference type="Proteomes" id="UP000887569">
    <property type="component" value="Unplaced"/>
</dbReference>
<evidence type="ECO:0000256" key="5">
    <source>
        <dbReference type="SAM" id="MobiDB-lite"/>
    </source>
</evidence>
<evidence type="ECO:0000256" key="4">
    <source>
        <dbReference type="ARBA" id="ARBA00022777"/>
    </source>
</evidence>
<keyword evidence="8" id="KW-1185">Reference proteome</keyword>
<dbReference type="Pfam" id="PF00613">
    <property type="entry name" value="PI3Ka"/>
    <property type="match status" value="1"/>
</dbReference>
<dbReference type="PROSITE" id="PS00916">
    <property type="entry name" value="PI3_4_KINASE_2"/>
    <property type="match status" value="1"/>
</dbReference>
<evidence type="ECO:0000256" key="2">
    <source>
        <dbReference type="ARBA" id="ARBA00012169"/>
    </source>
</evidence>
<dbReference type="Pfam" id="PF00454">
    <property type="entry name" value="PI3_PI4_kinase"/>
    <property type="match status" value="1"/>
</dbReference>
<dbReference type="InterPro" id="IPR018936">
    <property type="entry name" value="PI3/4_kinase_CS"/>
</dbReference>
<dbReference type="GO" id="GO:0004430">
    <property type="term" value="F:1-phosphatidylinositol 4-kinase activity"/>
    <property type="evidence" value="ECO:0007669"/>
    <property type="project" value="UniProtKB-EC"/>
</dbReference>
<keyword evidence="3" id="KW-0808">Transferase</keyword>
<dbReference type="FunFam" id="3.30.1010.10:FF:000009">
    <property type="entry name" value="Phosphatidylinositol 4-kinase, catalytic, alpha"/>
    <property type="match status" value="1"/>
</dbReference>
<proteinExistence type="inferred from homology"/>
<dbReference type="InterPro" id="IPR036940">
    <property type="entry name" value="PI3/4_kinase_cat_sf"/>
</dbReference>
<dbReference type="WBParaSite" id="PgR042_g029_t01">
    <property type="protein sequence ID" value="PgR042_g029_t01"/>
    <property type="gene ID" value="PgR042_g029"/>
</dbReference>
<evidence type="ECO:0000259" key="6">
    <source>
        <dbReference type="PROSITE" id="PS50290"/>
    </source>
</evidence>
<feature type="domain" description="PI3K/PI4K catalytic" evidence="6">
    <location>
        <begin position="1807"/>
        <end position="2074"/>
    </location>
</feature>
<evidence type="ECO:0000313" key="10">
    <source>
        <dbReference type="WBParaSite" id="PgR042_g029_t02"/>
    </source>
</evidence>
<evidence type="ECO:0000313" key="8">
    <source>
        <dbReference type="Proteomes" id="UP000887569"/>
    </source>
</evidence>
<dbReference type="GO" id="GO:0005886">
    <property type="term" value="C:plasma membrane"/>
    <property type="evidence" value="ECO:0007669"/>
    <property type="project" value="TreeGrafter"/>
</dbReference>
<dbReference type="WBParaSite" id="PgR042_g029_t06">
    <property type="protein sequence ID" value="PgR042_g029_t06"/>
    <property type="gene ID" value="PgR042_g029"/>
</dbReference>
<dbReference type="PROSITE" id="PS50290">
    <property type="entry name" value="PI3_4_KINASE_3"/>
    <property type="match status" value="1"/>
</dbReference>
<dbReference type="PROSITE" id="PS51545">
    <property type="entry name" value="PIK_HELICAL"/>
    <property type="match status" value="1"/>
</dbReference>
<feature type="domain" description="PIK helical" evidence="7">
    <location>
        <begin position="1518"/>
        <end position="1698"/>
    </location>
</feature>
<dbReference type="WBParaSite" id="PgR042_g029_t03">
    <property type="protein sequence ID" value="PgR042_g029_t03"/>
    <property type="gene ID" value="PgR042_g029"/>
</dbReference>
<evidence type="ECO:0000259" key="7">
    <source>
        <dbReference type="PROSITE" id="PS51545"/>
    </source>
</evidence>
<protein>
    <recommendedName>
        <fullName evidence="2">1-phosphatidylinositol 4-kinase</fullName>
        <ecNumber evidence="2">2.7.1.67</ecNumber>
    </recommendedName>
</protein>
<name>A0A915BIU3_PARUN</name>
<evidence type="ECO:0000256" key="1">
    <source>
        <dbReference type="ARBA" id="ARBA00006209"/>
    </source>
</evidence>
<dbReference type="GO" id="GO:0005737">
    <property type="term" value="C:cytoplasm"/>
    <property type="evidence" value="ECO:0007669"/>
    <property type="project" value="TreeGrafter"/>
</dbReference>
<dbReference type="SUPFAM" id="SSF56112">
    <property type="entry name" value="Protein kinase-like (PK-like)"/>
    <property type="match status" value="1"/>
</dbReference>
<dbReference type="GO" id="GO:0046854">
    <property type="term" value="P:phosphatidylinositol phosphate biosynthetic process"/>
    <property type="evidence" value="ECO:0007669"/>
    <property type="project" value="InterPro"/>
</dbReference>
<dbReference type="InterPro" id="IPR016024">
    <property type="entry name" value="ARM-type_fold"/>
</dbReference>
<comment type="similarity">
    <text evidence="1">Belongs to the PI3/PI4-kinase family. Type III PI4K subfamily.</text>
</comment>
<dbReference type="WBParaSite" id="PgR042_g029_t04">
    <property type="protein sequence ID" value="PgR042_g029_t04"/>
    <property type="gene ID" value="PgR042_g029"/>
</dbReference>
<dbReference type="InterPro" id="IPR015433">
    <property type="entry name" value="PI3/4_kinase"/>
</dbReference>
<dbReference type="InterPro" id="IPR045495">
    <property type="entry name" value="PI4K_N"/>
</dbReference>
<dbReference type="WBParaSite" id="PgR042_g029_t02">
    <property type="protein sequence ID" value="PgR042_g029_t02"/>
    <property type="gene ID" value="PgR042_g029"/>
</dbReference>
<evidence type="ECO:0000256" key="3">
    <source>
        <dbReference type="ARBA" id="ARBA00022679"/>
    </source>
</evidence>
<organism evidence="8 10">
    <name type="scientific">Parascaris univalens</name>
    <name type="common">Nematode worm</name>
    <dbReference type="NCBI Taxonomy" id="6257"/>
    <lineage>
        <taxon>Eukaryota</taxon>
        <taxon>Metazoa</taxon>
        <taxon>Ecdysozoa</taxon>
        <taxon>Nematoda</taxon>
        <taxon>Chromadorea</taxon>
        <taxon>Rhabditida</taxon>
        <taxon>Spirurina</taxon>
        <taxon>Ascaridomorpha</taxon>
        <taxon>Ascaridoidea</taxon>
        <taxon>Ascarididae</taxon>
        <taxon>Parascaris</taxon>
    </lineage>
</organism>
<dbReference type="Gene3D" id="1.25.40.70">
    <property type="entry name" value="Phosphatidylinositol 3-kinase, accessory domain (PIK)"/>
    <property type="match status" value="1"/>
</dbReference>
<dbReference type="SMART" id="SM00145">
    <property type="entry name" value="PI3Ka"/>
    <property type="match status" value="1"/>
</dbReference>
<sequence length="2090" mass="234934">MMTVDEDFLFQNLQCTAICLARSNKVTVEQVKEKLLENVCDVPEKVALNHAVRCKLLAAGIYLVYADGKHLDELVPFLLKMFISLPQMKWVDDGVANKADRVPVQEQFAFSFNTVLSELAAFYPNVRDQIVSAQLEVLACCTNTIVDLCEMPQPLLPAKVHLMKTVTFVIGLIRSFARYSGKKETPLISIIYPVPFRLSERDESCRNEGEQSKIAHERRGSLRLTTDSENWFCNESSIERGDVSARYRKMFSKHGSSFLNPSSRDSKIEFILKPGELDALSDTVQRLLRRPTLSVMDVNATDVFMAGSIKRFPYKTVSECLILVCVALLRDAVIPYNMLDRSRSLSEKFSKEMNAFVMELLKRGQEELNAQKMNEEEKKTRGGRELVINKTKMLVIGNSLCLELIVWAAVDEIDAEMLSSTITERMWLHHGHRHVLAHMPVTIVALEALGEVAVKFPTTATTLIIPALIRFLLEPSPLLSKLAADNTVGERRYGADADRRDDDPSPRRKQGLESLRSAAIKSVCRALRSAMAVDELCVQACLTTVSTKLFLCSNADSTYGSSLVLENAIMILGGIGVALVDVNNVPQLVFNIFAQRFSKPTTSLDGQIINALANMWIAGAREIYKPIWLLFTKITIESSNRAYSSDASSGSEHRFAHVSLAVDTALARMAESVQDEEEKMTLLYRLLELFVQLGLEGKKAGERIAKAVVKMSTGAGNLGVLIPKIAALLRRMGTVNSPPMKLRNLFRDFWLYCTVLGFDVADSGLWPGEWYEAVCVIASKSPVLTPQESLRAELVSNAAIKNDAVTLMELQEIRNTVVSEIQPSAEIIALVNKMEFAQCIYLLSVFRMERMRVLHSSQAEAVHSIFTYLEDRSIRKDKSAMWTCLLSATTVIFSEYLKAAKNLCFDKALERRLEYHAQFLLVMFIHSLKEIRRVADSCLSQLVDTFPHLLWNGKVLSTAFQLLEALSNNVDNDIECAIATITLPSLEWTIQLQDSLDQRKSVVEDFTQRCKQILQEAIRWAPGSTRSHLIEYVSNSNATSNNSFRLTTEAVLRESEGDTGLGENAQAASLYLSSLHLRSLYLGQVKGMLAMCKSEESTKAELRLIEHLECDLSRACETGCDEEMMDAVMKLAALFISIKELNTRLLHTLVSVPLRNFTASTLLLCVMSWNWILVARDDIHLSFLREMASCWINVAQKEVGLFERDAPFVSPLSVQYCSRPRSPFIDPHSIWIDFLCERVNVAKYSSREQVDILEMMFVQSLSLTVGQPAPGSNKGASSPAVLLEPNMTFSNVMMSRSVEAVGVRFRLLNCVLSMIQGDSTSSPISKNILRQRVYAAALDYFTVAPQTPTQNSTQLRNDIKLLIAFWNTLFADVRYIKKEMFASIDAELSMSSVQQILGGGYKNDNISNSRADAQTWHAAASTSTNWVTVVASQGKASALQRSTLNSGQRRRDPHGDVEKQVKIYNKRRNLILAFVANEIERLSVWLNPLGENMEEGEASVEQWRKNTFADPRNEQRLMKENVKLAWEISAELAVYMPARFCTCITCESAVQELLIHAPEAVSHIPDALMLLIADGKILEEKTEDLKTLSHVLTWAPCSPVAALSLLGARQYPTHPITIQYAVRVLRSYPPDVLLQYIPQLVQAIRHDTMGYVAELIIWLAGHSQLLAHQLLWNMQTNLYKDEDSKEKDPDLFEPLTDLINKIVSQLEGAAKKFYDAEFSTFKRITDISGTIKPYPKGEARKKACMNALAEVRLDSITYLPSNPEAIVLDIDYNSATPMQSAAKAPFLARFKVRRCGVQELERIGIAAHESERPTPDADIRLLAQSEDSRVCWQAAIFKVGDDVRQDMLALQLMRIMRNIFDAVELDVRLFPYRVVATSPGCGVIECVPNSKSRDQLGRQTDFGLYEYFLATYGDENSETLQAARRNFIRSMAAYSVFSFLLQIKDRHNGNIMIDADGHIVHIDFGFMFESSPGGNLGFEPDFKLSQEMVAIMGGKMEAPSFRLFASLCVQAYLAVRPYQKAFIALVSLMLDTRLPCFRGKTIQQFRERFAPHSSERDAAKYMMQIIRNCFLNVRSKMYDQLQYIQNEIPY</sequence>
<evidence type="ECO:0000313" key="9">
    <source>
        <dbReference type="WBParaSite" id="PgR042_g029_t01"/>
    </source>
</evidence>
<dbReference type="WBParaSite" id="PgR042_g029_t05">
    <property type="protein sequence ID" value="PgR042_g029_t05"/>
    <property type="gene ID" value="PgR042_g029"/>
</dbReference>
<dbReference type="Pfam" id="PF19274">
    <property type="entry name" value="PI4K_N"/>
    <property type="match status" value="2"/>
</dbReference>
<dbReference type="FunFam" id="1.25.40.70:FF:000011">
    <property type="entry name" value="Phosphatidylinositol 4-kinase alpha"/>
    <property type="match status" value="1"/>
</dbReference>
<dbReference type="InterPro" id="IPR011009">
    <property type="entry name" value="Kinase-like_dom_sf"/>
</dbReference>
<accession>A0A915BIU3</accession>
<feature type="region of interest" description="Disordered" evidence="5">
    <location>
        <begin position="493"/>
        <end position="512"/>
    </location>
</feature>
<dbReference type="InterPro" id="IPR001263">
    <property type="entry name" value="PI3K_accessory_dom"/>
</dbReference>
<dbReference type="CDD" id="cd05167">
    <property type="entry name" value="PI4Kc_III_alpha"/>
    <property type="match status" value="1"/>
</dbReference>
<feature type="compositionally biased region" description="Basic and acidic residues" evidence="5">
    <location>
        <begin position="493"/>
        <end position="506"/>
    </location>
</feature>
<dbReference type="FunFam" id="1.10.1070.11:FF:000005">
    <property type="entry name" value="Phosphatidylinositol 4-kinase, catalytic, alpha"/>
    <property type="match status" value="1"/>
</dbReference>
<dbReference type="Gene3D" id="3.30.1010.10">
    <property type="entry name" value="Phosphatidylinositol 3-kinase Catalytic Subunit, Chain A, domain 4"/>
    <property type="match status" value="1"/>
</dbReference>
<dbReference type="InterPro" id="IPR042236">
    <property type="entry name" value="PI3K_accessory_sf"/>
</dbReference>
<dbReference type="PANTHER" id="PTHR10048">
    <property type="entry name" value="PHOSPHATIDYLINOSITOL KINASE"/>
    <property type="match status" value="1"/>
</dbReference>
<dbReference type="Gene3D" id="1.10.1070.11">
    <property type="entry name" value="Phosphatidylinositol 3-/4-kinase, catalytic domain"/>
    <property type="match status" value="1"/>
</dbReference>
<dbReference type="PROSITE" id="PS00915">
    <property type="entry name" value="PI3_4_KINASE_1"/>
    <property type="match status" value="1"/>
</dbReference>
<dbReference type="SUPFAM" id="SSF48371">
    <property type="entry name" value="ARM repeat"/>
    <property type="match status" value="2"/>
</dbReference>
<dbReference type="GO" id="GO:0048015">
    <property type="term" value="P:phosphatidylinositol-mediated signaling"/>
    <property type="evidence" value="ECO:0007669"/>
    <property type="project" value="TreeGrafter"/>
</dbReference>
<keyword evidence="4" id="KW-0418">Kinase</keyword>
<dbReference type="SMART" id="SM00146">
    <property type="entry name" value="PI3Kc"/>
    <property type="match status" value="1"/>
</dbReference>
<dbReference type="PANTHER" id="PTHR10048:SF15">
    <property type="entry name" value="PHOSPHATIDYLINOSITOL 4-KINASE ALPHA"/>
    <property type="match status" value="1"/>
</dbReference>
<reference evidence="9 10" key="1">
    <citation type="submission" date="2022-11" db="UniProtKB">
        <authorList>
            <consortium name="WormBaseParasite"/>
        </authorList>
    </citation>
    <scope>IDENTIFICATION</scope>
</reference>
<dbReference type="InterPro" id="IPR000403">
    <property type="entry name" value="PI3/4_kinase_cat_dom"/>
</dbReference>